<evidence type="ECO:0000259" key="1">
    <source>
        <dbReference type="Pfam" id="PF06985"/>
    </source>
</evidence>
<feature type="domain" description="Heterokaryon incompatibility" evidence="1">
    <location>
        <begin position="83"/>
        <end position="231"/>
    </location>
</feature>
<dbReference type="Proteomes" id="UP001521785">
    <property type="component" value="Unassembled WGS sequence"/>
</dbReference>
<evidence type="ECO:0000313" key="2">
    <source>
        <dbReference type="EMBL" id="KAL1602452.1"/>
    </source>
</evidence>
<gene>
    <name evidence="2" type="ORF">SLS60_005868</name>
</gene>
<protein>
    <recommendedName>
        <fullName evidence="1">Heterokaryon incompatibility domain-containing protein</fullName>
    </recommendedName>
</protein>
<dbReference type="PANTHER" id="PTHR24148">
    <property type="entry name" value="ANKYRIN REPEAT DOMAIN-CONTAINING PROTEIN 39 HOMOLOG-RELATED"/>
    <property type="match status" value="1"/>
</dbReference>
<comment type="caution">
    <text evidence="2">The sequence shown here is derived from an EMBL/GenBank/DDBJ whole genome shotgun (WGS) entry which is preliminary data.</text>
</comment>
<dbReference type="InterPro" id="IPR052895">
    <property type="entry name" value="HetReg/Transcr_Mod"/>
</dbReference>
<organism evidence="2 3">
    <name type="scientific">Paraconiothyrium brasiliense</name>
    <dbReference type="NCBI Taxonomy" id="300254"/>
    <lineage>
        <taxon>Eukaryota</taxon>
        <taxon>Fungi</taxon>
        <taxon>Dikarya</taxon>
        <taxon>Ascomycota</taxon>
        <taxon>Pezizomycotina</taxon>
        <taxon>Dothideomycetes</taxon>
        <taxon>Pleosporomycetidae</taxon>
        <taxon>Pleosporales</taxon>
        <taxon>Massarineae</taxon>
        <taxon>Didymosphaeriaceae</taxon>
        <taxon>Paraconiothyrium</taxon>
    </lineage>
</organism>
<dbReference type="Pfam" id="PF06985">
    <property type="entry name" value="HET"/>
    <property type="match status" value="1"/>
</dbReference>
<reference evidence="2 3" key="1">
    <citation type="submission" date="2024-02" db="EMBL/GenBank/DDBJ databases">
        <title>De novo assembly and annotation of 12 fungi associated with fruit tree decline syndrome in Ontario, Canada.</title>
        <authorList>
            <person name="Sulman M."/>
            <person name="Ellouze W."/>
            <person name="Ilyukhin E."/>
        </authorList>
    </citation>
    <scope>NUCLEOTIDE SEQUENCE [LARGE SCALE GENOMIC DNA]</scope>
    <source>
        <strain evidence="2 3">M42-189</strain>
    </source>
</reference>
<keyword evidence="3" id="KW-1185">Reference proteome</keyword>
<sequence>MALADQKCLKKSGTHTAESEMQCGDKDQAAALQPYEYRALHTPNTVRVFCLDPAEVEVDPLTGHLIQFDRYDELAKLDHQQEYIAVSYVWGERDLSERLILNGTENNHCGYLRITPNVKVMLEHFRRRHKKIYLWIDAICLNQNDEAEKAQQIPLMGEIYQHARKSYFWLGLEDGFEAAKIFAYFRLLAVTDFSRTVTYKVRHDHPDADYVKQIRQFLERPWFFRRWILQEAGLSRHGLMWCGHHKMQYDLFVMACRKLNEAENFPETFAIETTVKLCNFNFCITA</sequence>
<evidence type="ECO:0000313" key="3">
    <source>
        <dbReference type="Proteomes" id="UP001521785"/>
    </source>
</evidence>
<accession>A0ABR3RDK6</accession>
<dbReference type="EMBL" id="JAKJXO020000007">
    <property type="protein sequence ID" value="KAL1602452.1"/>
    <property type="molecule type" value="Genomic_DNA"/>
</dbReference>
<proteinExistence type="predicted"/>
<name>A0ABR3RDK6_9PLEO</name>
<dbReference type="InterPro" id="IPR010730">
    <property type="entry name" value="HET"/>
</dbReference>
<dbReference type="PANTHER" id="PTHR24148:SF64">
    <property type="entry name" value="HETEROKARYON INCOMPATIBILITY DOMAIN-CONTAINING PROTEIN"/>
    <property type="match status" value="1"/>
</dbReference>